<evidence type="ECO:0000313" key="10">
    <source>
        <dbReference type="Proteomes" id="UP000178803"/>
    </source>
</evidence>
<feature type="transmembrane region" description="Helical" evidence="8">
    <location>
        <begin position="314"/>
        <end position="339"/>
    </location>
</feature>
<dbReference type="PANTHER" id="PTHR47019:SF1">
    <property type="entry name" value="LIPID II FLIPPASE MURJ"/>
    <property type="match status" value="1"/>
</dbReference>
<feature type="transmembrane region" description="Helical" evidence="8">
    <location>
        <begin position="145"/>
        <end position="163"/>
    </location>
</feature>
<dbReference type="InterPro" id="IPR004268">
    <property type="entry name" value="MurJ"/>
</dbReference>
<gene>
    <name evidence="8" type="primary">murJ</name>
    <name evidence="9" type="ORF">A2614_00640</name>
</gene>
<dbReference type="PRINTS" id="PR01806">
    <property type="entry name" value="VIRFACTRMVIN"/>
</dbReference>
<dbReference type="GO" id="GO:0005886">
    <property type="term" value="C:plasma membrane"/>
    <property type="evidence" value="ECO:0007669"/>
    <property type="project" value="UniProtKB-SubCell"/>
</dbReference>
<dbReference type="GO" id="GO:0034204">
    <property type="term" value="P:lipid translocation"/>
    <property type="evidence" value="ECO:0007669"/>
    <property type="project" value="TreeGrafter"/>
</dbReference>
<evidence type="ECO:0000256" key="6">
    <source>
        <dbReference type="ARBA" id="ARBA00022989"/>
    </source>
</evidence>
<feature type="transmembrane region" description="Helical" evidence="8">
    <location>
        <begin position="169"/>
        <end position="189"/>
    </location>
</feature>
<keyword evidence="5 8" id="KW-0573">Peptidoglycan synthesis</keyword>
<dbReference type="Proteomes" id="UP000178803">
    <property type="component" value="Unassembled WGS sequence"/>
</dbReference>
<dbReference type="GO" id="GO:0008360">
    <property type="term" value="P:regulation of cell shape"/>
    <property type="evidence" value="ECO:0007669"/>
    <property type="project" value="UniProtKB-KW"/>
</dbReference>
<evidence type="ECO:0000256" key="8">
    <source>
        <dbReference type="HAMAP-Rule" id="MF_02078"/>
    </source>
</evidence>
<keyword evidence="8" id="KW-0813">Transport</keyword>
<evidence type="ECO:0000256" key="1">
    <source>
        <dbReference type="ARBA" id="ARBA00004651"/>
    </source>
</evidence>
<evidence type="ECO:0000313" key="9">
    <source>
        <dbReference type="EMBL" id="OGM88716.1"/>
    </source>
</evidence>
<dbReference type="PANTHER" id="PTHR47019">
    <property type="entry name" value="LIPID II FLIPPASE MURJ"/>
    <property type="match status" value="1"/>
</dbReference>
<dbReference type="NCBIfam" id="TIGR01695">
    <property type="entry name" value="murJ_mviN"/>
    <property type="match status" value="1"/>
</dbReference>
<feature type="transmembrane region" description="Helical" evidence="8">
    <location>
        <begin position="507"/>
        <end position="529"/>
    </location>
</feature>
<feature type="transmembrane region" description="Helical" evidence="8">
    <location>
        <begin position="450"/>
        <end position="472"/>
    </location>
</feature>
<feature type="transmembrane region" description="Helical" evidence="8">
    <location>
        <begin position="391"/>
        <end position="411"/>
    </location>
</feature>
<dbReference type="UniPathway" id="UPA00219"/>
<dbReference type="GO" id="GO:0009252">
    <property type="term" value="P:peptidoglycan biosynthetic process"/>
    <property type="evidence" value="ECO:0007669"/>
    <property type="project" value="UniProtKB-UniRule"/>
</dbReference>
<comment type="function">
    <text evidence="8">Involved in peptidoglycan biosynthesis. Transports lipid-linked peptidoglycan precursors from the inner to the outer leaflet of the cytoplasmic membrane.</text>
</comment>
<comment type="caution">
    <text evidence="9">The sequence shown here is derived from an EMBL/GenBank/DDBJ whole genome shotgun (WGS) entry which is preliminary data.</text>
</comment>
<comment type="pathway">
    <text evidence="8">Cell wall biogenesis; peptidoglycan biosynthesis.</text>
</comment>
<keyword evidence="3 8" id="KW-0812">Transmembrane</keyword>
<evidence type="ECO:0000256" key="4">
    <source>
        <dbReference type="ARBA" id="ARBA00022960"/>
    </source>
</evidence>
<comment type="subcellular location">
    <subcellularLocation>
        <location evidence="1 8">Cell membrane</location>
        <topology evidence="1 8">Multi-pass membrane protein</topology>
    </subcellularLocation>
</comment>
<dbReference type="GO" id="GO:0015648">
    <property type="term" value="F:lipid-linked peptidoglycan transporter activity"/>
    <property type="evidence" value="ECO:0007669"/>
    <property type="project" value="UniProtKB-UniRule"/>
</dbReference>
<name>A0A1F8DJW7_9BACT</name>
<feature type="transmembrane region" description="Helical" evidence="8">
    <location>
        <begin position="65"/>
        <end position="84"/>
    </location>
</feature>
<dbReference type="Pfam" id="PF03023">
    <property type="entry name" value="MurJ"/>
    <property type="match status" value="1"/>
</dbReference>
<dbReference type="HAMAP" id="MF_02078">
    <property type="entry name" value="MurJ_MviN"/>
    <property type="match status" value="1"/>
</dbReference>
<feature type="transmembrane region" description="Helical" evidence="8">
    <location>
        <begin position="359"/>
        <end position="384"/>
    </location>
</feature>
<organism evidence="9 10">
    <name type="scientific">Candidatus Woesebacteria bacterium RIFOXYD1_FULL_40_21</name>
    <dbReference type="NCBI Taxonomy" id="1802549"/>
    <lineage>
        <taxon>Bacteria</taxon>
        <taxon>Candidatus Woeseibacteriota</taxon>
    </lineage>
</organism>
<keyword evidence="8" id="KW-0961">Cell wall biogenesis/degradation</keyword>
<evidence type="ECO:0000256" key="7">
    <source>
        <dbReference type="ARBA" id="ARBA00023136"/>
    </source>
</evidence>
<feature type="transmembrane region" description="Helical" evidence="8">
    <location>
        <begin position="417"/>
        <end position="438"/>
    </location>
</feature>
<evidence type="ECO:0000256" key="3">
    <source>
        <dbReference type="ARBA" id="ARBA00022692"/>
    </source>
</evidence>
<keyword evidence="2 8" id="KW-1003">Cell membrane</keyword>
<feature type="transmembrane region" description="Helical" evidence="8">
    <location>
        <begin position="104"/>
        <end position="124"/>
    </location>
</feature>
<keyword evidence="4 8" id="KW-0133">Cell shape</keyword>
<evidence type="ECO:0000256" key="2">
    <source>
        <dbReference type="ARBA" id="ARBA00022475"/>
    </source>
</evidence>
<feature type="transmembrane region" description="Helical" evidence="8">
    <location>
        <begin position="20"/>
        <end position="39"/>
    </location>
</feature>
<reference evidence="9 10" key="1">
    <citation type="journal article" date="2016" name="Nat. Commun.">
        <title>Thousands of microbial genomes shed light on interconnected biogeochemical processes in an aquifer system.</title>
        <authorList>
            <person name="Anantharaman K."/>
            <person name="Brown C.T."/>
            <person name="Hug L.A."/>
            <person name="Sharon I."/>
            <person name="Castelle C.J."/>
            <person name="Probst A.J."/>
            <person name="Thomas B.C."/>
            <person name="Singh A."/>
            <person name="Wilkins M.J."/>
            <person name="Karaoz U."/>
            <person name="Brodie E.L."/>
            <person name="Williams K.H."/>
            <person name="Hubbard S.S."/>
            <person name="Banfield J.F."/>
        </authorList>
    </citation>
    <scope>NUCLEOTIDE SEQUENCE [LARGE SCALE GENOMIC DNA]</scope>
</reference>
<protein>
    <recommendedName>
        <fullName evidence="8">Probable lipid II flippase MurJ</fullName>
    </recommendedName>
</protein>
<feature type="transmembrane region" description="Helical" evidence="8">
    <location>
        <begin position="196"/>
        <end position="217"/>
    </location>
</feature>
<proteinExistence type="inferred from homology"/>
<dbReference type="EMBL" id="MGIJ01000001">
    <property type="protein sequence ID" value="OGM88716.1"/>
    <property type="molecule type" value="Genomic_DNA"/>
</dbReference>
<sequence length="566" mass="62933">MNEFIKNGKKFLIRPQNSVVSAASVIMVMVVASRILGLIRQRVLANYFAPDELSLFFAAFRLPDLLFEVLVFGTFSSAFIPVFTKEFKERKSLAWETAGRVVNIGLLIFVVFALLFGIFAQPIYSFMAPGFSEAEILRIAQIARILFAAQGFFVVSYILTGVLESQRRFLIPALAPVFYNLGIVVLTVLLSPSLGLLAPTLGVVLGALAHFLTQLPLAHKLGFKFVWGIRPDEGTKKIGKLALPRVIDLSFDQIGKTAELFLASLISTASYTYFTFANILQVLPVTLFGTSLAKASLPLLSRQGDDPISFRKTLLTAISQSIFLTVPISIALIVLRIPAVRLVYGTRIFDWASTVQTGMVLSTFALGITFQTLVAILGRAFFALHDTKTPVFVSFVGLFLLVVGDFLLVIYFGLPVWALAASFSFSVFIETILLFYLMERRIGGILTKGTFIRFFKILLASVPSGLTMYFILKFFDRSVWIKRISFVSAINLPFERFVLDTRYTLNLLILTFIVAAVGMAIYFGISYLAKSEELVLLFSTVRRIFQRKKVIVSSKETISTPIDEPS</sequence>
<dbReference type="CDD" id="cd13123">
    <property type="entry name" value="MATE_MurJ_like"/>
    <property type="match status" value="1"/>
</dbReference>
<accession>A0A1F8DJW7</accession>
<dbReference type="AlphaFoldDB" id="A0A1F8DJW7"/>
<keyword evidence="6 8" id="KW-1133">Transmembrane helix</keyword>
<keyword evidence="7 8" id="KW-0472">Membrane</keyword>
<comment type="similarity">
    <text evidence="8">Belongs to the MurJ/MviN family.</text>
</comment>
<evidence type="ECO:0000256" key="5">
    <source>
        <dbReference type="ARBA" id="ARBA00022984"/>
    </source>
</evidence>
<dbReference type="InterPro" id="IPR051050">
    <property type="entry name" value="Lipid_II_flippase_MurJ/MviN"/>
</dbReference>
<dbReference type="GO" id="GO:0071555">
    <property type="term" value="P:cell wall organization"/>
    <property type="evidence" value="ECO:0007669"/>
    <property type="project" value="UniProtKB-KW"/>
</dbReference>